<dbReference type="PANTHER" id="PTHR34580:SF1">
    <property type="entry name" value="PROTEIN PAFC"/>
    <property type="match status" value="1"/>
</dbReference>
<dbReference type="InterPro" id="IPR036388">
    <property type="entry name" value="WH-like_DNA-bd_sf"/>
</dbReference>
<dbReference type="AlphaFoldDB" id="F0S9Y7"/>
<organism evidence="4 5">
    <name type="scientific">Pseudopedobacter saltans (strain ATCC 51119 / DSM 12145 / JCM 21818 / CCUG 39354 / LMG 10337 / NBRC 100064 / NCIMB 13643)</name>
    <name type="common">Pedobacter saltans</name>
    <dbReference type="NCBI Taxonomy" id="762903"/>
    <lineage>
        <taxon>Bacteria</taxon>
        <taxon>Pseudomonadati</taxon>
        <taxon>Bacteroidota</taxon>
        <taxon>Sphingobacteriia</taxon>
        <taxon>Sphingobacteriales</taxon>
        <taxon>Sphingobacteriaceae</taxon>
        <taxon>Pseudopedobacter</taxon>
    </lineage>
</organism>
<dbReference type="HOGENOM" id="CLU_041141_5_1_10"/>
<dbReference type="PROSITE" id="PS51000">
    <property type="entry name" value="HTH_DEOR_2"/>
    <property type="match status" value="1"/>
</dbReference>
<keyword evidence="1" id="KW-0805">Transcription regulation</keyword>
<evidence type="ECO:0000259" key="3">
    <source>
        <dbReference type="PROSITE" id="PS51000"/>
    </source>
</evidence>
<reference evidence="4 5" key="1">
    <citation type="journal article" date="2011" name="Stand. Genomic Sci.">
        <title>Complete genome sequence of the gliding, heparinolytic Pedobacter saltans type strain (113).</title>
        <authorList>
            <person name="Liolios K."/>
            <person name="Sikorski J."/>
            <person name="Lu M."/>
            <person name="Nolan M."/>
            <person name="Lapidus A."/>
            <person name="Lucas S."/>
            <person name="Hammon N."/>
            <person name="Deshpande S."/>
            <person name="Cheng J.F."/>
            <person name="Tapia R."/>
            <person name="Han C."/>
            <person name="Goodwin L."/>
            <person name="Pitluck S."/>
            <person name="Huntemann M."/>
            <person name="Ivanova N."/>
            <person name="Pagani I."/>
            <person name="Mavromatis K."/>
            <person name="Ovchinikova G."/>
            <person name="Pati A."/>
            <person name="Chen A."/>
            <person name="Palaniappan K."/>
            <person name="Land M."/>
            <person name="Hauser L."/>
            <person name="Brambilla E.M."/>
            <person name="Kotsyurbenko O."/>
            <person name="Rohde M."/>
            <person name="Tindall B.J."/>
            <person name="Abt B."/>
            <person name="Goker M."/>
            <person name="Detter J.C."/>
            <person name="Woyke T."/>
            <person name="Bristow J."/>
            <person name="Eisen J.A."/>
            <person name="Markowitz V."/>
            <person name="Hugenholtz P."/>
            <person name="Klenk H.P."/>
            <person name="Kyrpides N.C."/>
        </authorList>
    </citation>
    <scope>NUCLEOTIDE SEQUENCE [LARGE SCALE GENOMIC DNA]</scope>
    <source>
        <strain evidence="5">ATCC 51119 / DSM 12145 / JCM 21818 / LMG 10337 / NBRC 100064 / NCIMB 13643</strain>
    </source>
</reference>
<dbReference type="Pfam" id="PF08279">
    <property type="entry name" value="HTH_11"/>
    <property type="match status" value="1"/>
</dbReference>
<evidence type="ECO:0000313" key="5">
    <source>
        <dbReference type="Proteomes" id="UP000000310"/>
    </source>
</evidence>
<dbReference type="Gene3D" id="1.10.10.10">
    <property type="entry name" value="Winged helix-like DNA-binding domain superfamily/Winged helix DNA-binding domain"/>
    <property type="match status" value="1"/>
</dbReference>
<dbReference type="Pfam" id="PF13280">
    <property type="entry name" value="WYL"/>
    <property type="match status" value="1"/>
</dbReference>
<dbReference type="eggNOG" id="COG2378">
    <property type="taxonomic scope" value="Bacteria"/>
</dbReference>
<protein>
    <submittedName>
        <fullName evidence="4">Helix-turn-helix, type 11 domain-containing protein</fullName>
    </submittedName>
</protein>
<dbReference type="GO" id="GO:0003700">
    <property type="term" value="F:DNA-binding transcription factor activity"/>
    <property type="evidence" value="ECO:0007669"/>
    <property type="project" value="InterPro"/>
</dbReference>
<keyword evidence="5" id="KW-1185">Reference proteome</keyword>
<dbReference type="InterPro" id="IPR057727">
    <property type="entry name" value="WCX_dom"/>
</dbReference>
<dbReference type="InterPro" id="IPR026881">
    <property type="entry name" value="WYL_dom"/>
</dbReference>
<evidence type="ECO:0000313" key="4">
    <source>
        <dbReference type="EMBL" id="ADY52545.1"/>
    </source>
</evidence>
<dbReference type="OrthoDB" id="9815009at2"/>
<dbReference type="Pfam" id="PF25583">
    <property type="entry name" value="WCX"/>
    <property type="match status" value="1"/>
</dbReference>
<dbReference type="EMBL" id="CP002545">
    <property type="protein sequence ID" value="ADY52545.1"/>
    <property type="molecule type" value="Genomic_DNA"/>
</dbReference>
<dbReference type="KEGG" id="psn:Pedsa_1992"/>
<name>F0S9Y7_PSESL</name>
<evidence type="ECO:0000256" key="2">
    <source>
        <dbReference type="ARBA" id="ARBA00023163"/>
    </source>
</evidence>
<dbReference type="InterPro" id="IPR001034">
    <property type="entry name" value="DeoR_HTH"/>
</dbReference>
<dbReference type="SUPFAM" id="SSF46785">
    <property type="entry name" value="Winged helix' DNA-binding domain"/>
    <property type="match status" value="1"/>
</dbReference>
<dbReference type="RefSeq" id="WP_013633032.1">
    <property type="nucleotide sequence ID" value="NC_015177.1"/>
</dbReference>
<dbReference type="PIRSF" id="PIRSF016838">
    <property type="entry name" value="PafC"/>
    <property type="match status" value="1"/>
</dbReference>
<dbReference type="InterPro" id="IPR013196">
    <property type="entry name" value="HTH_11"/>
</dbReference>
<dbReference type="PROSITE" id="PS52050">
    <property type="entry name" value="WYL"/>
    <property type="match status" value="1"/>
</dbReference>
<accession>F0S9Y7</accession>
<feature type="domain" description="HTH deoR-type" evidence="3">
    <location>
        <begin position="8"/>
        <end position="63"/>
    </location>
</feature>
<dbReference type="InterPro" id="IPR051534">
    <property type="entry name" value="CBASS_pafABC_assoc_protein"/>
</dbReference>
<proteinExistence type="predicted"/>
<reference evidence="5" key="2">
    <citation type="submission" date="2011-02" db="EMBL/GenBank/DDBJ databases">
        <title>The complete genome of Pedobacter saltans DSM 12145.</title>
        <authorList>
            <consortium name="US DOE Joint Genome Institute (JGI-PGF)"/>
            <person name="Lucas S."/>
            <person name="Copeland A."/>
            <person name="Lapidus A."/>
            <person name="Bruce D."/>
            <person name="Goodwin L."/>
            <person name="Pitluck S."/>
            <person name="Kyrpides N."/>
            <person name="Mavromatis K."/>
            <person name="Pagani I."/>
            <person name="Ivanova N."/>
            <person name="Ovchinnikova G."/>
            <person name="Lu M."/>
            <person name="Detter J.C."/>
            <person name="Han C."/>
            <person name="Land M."/>
            <person name="Hauser L."/>
            <person name="Markowitz V."/>
            <person name="Cheng J.-F."/>
            <person name="Hugenholtz P."/>
            <person name="Woyke T."/>
            <person name="Wu D."/>
            <person name="Tindall B."/>
            <person name="Pomrenke H.G."/>
            <person name="Brambilla E."/>
            <person name="Klenk H.-P."/>
            <person name="Eisen J.A."/>
        </authorList>
    </citation>
    <scope>NUCLEOTIDE SEQUENCE [LARGE SCALE GENOMIC DNA]</scope>
    <source>
        <strain evidence="5">ATCC 51119 / DSM 12145 / JCM 21818 / LMG 10337 / NBRC 100064 / NCIMB 13643</strain>
    </source>
</reference>
<dbReference type="PANTHER" id="PTHR34580">
    <property type="match status" value="1"/>
</dbReference>
<evidence type="ECO:0000256" key="1">
    <source>
        <dbReference type="ARBA" id="ARBA00023015"/>
    </source>
</evidence>
<dbReference type="InterPro" id="IPR028349">
    <property type="entry name" value="PafC-like"/>
</dbReference>
<sequence length="318" mass="37136">MDDLSLKKFDRVVSILTSLQSKRTVKAQELADKFNVSLRTIYRDIKTLEASGVPLIGEAGIGYSIVEGYRLPPIMFTKQEASSFVTAEKLMASFADKNIRESFQSGVEKVKSVLKSADKDWLQAIDNQIAIYHQKKLFNETLPHVLETVLESIASKKQINLFYKSFNEEYTKRIIEPVGVFNEYSYWYILGYCTLREDYRKFRTDRIEGLTLTDIAFTKEHGSIEELRKRDSSENKRLIRILVDKSVTKYLTGTKKYYGFIKEQTKDNLVEMDFMAEEQYDEYFVRWLLMFADYATIIEPVSLKDKIREMLNRIVARL</sequence>
<gene>
    <name evidence="4" type="ordered locus">Pedsa_1992</name>
</gene>
<dbReference type="STRING" id="762903.Pedsa_1992"/>
<dbReference type="InterPro" id="IPR036390">
    <property type="entry name" value="WH_DNA-bd_sf"/>
</dbReference>
<dbReference type="Proteomes" id="UP000000310">
    <property type="component" value="Chromosome"/>
</dbReference>
<keyword evidence="2" id="KW-0804">Transcription</keyword>